<dbReference type="Gene3D" id="2.160.20.10">
    <property type="entry name" value="Single-stranded right-handed beta-helix, Pectin lyase-like"/>
    <property type="match status" value="1"/>
</dbReference>
<keyword evidence="3 4" id="KW-0326">Glycosidase</keyword>
<dbReference type="Pfam" id="PF00295">
    <property type="entry name" value="Glyco_hydro_28"/>
    <property type="match status" value="1"/>
</dbReference>
<keyword evidence="2 4" id="KW-0378">Hydrolase</keyword>
<dbReference type="PANTHER" id="PTHR31339:SF9">
    <property type="entry name" value="PLASMIN AND FIBRONECTIN-BINDING PROTEIN A"/>
    <property type="match status" value="1"/>
</dbReference>
<dbReference type="EMBL" id="JAKVQD010000001">
    <property type="protein sequence ID" value="MCH4551736.1"/>
    <property type="molecule type" value="Genomic_DNA"/>
</dbReference>
<comment type="caution">
    <text evidence="5">The sequence shown here is derived from an EMBL/GenBank/DDBJ whole genome shotgun (WGS) entry which is preliminary data.</text>
</comment>
<dbReference type="GO" id="GO:0016787">
    <property type="term" value="F:hydrolase activity"/>
    <property type="evidence" value="ECO:0007669"/>
    <property type="project" value="UniProtKB-KW"/>
</dbReference>
<dbReference type="RefSeq" id="WP_240572063.1">
    <property type="nucleotide sequence ID" value="NZ_CP136709.1"/>
</dbReference>
<dbReference type="InterPro" id="IPR051801">
    <property type="entry name" value="GH28_Enzymes"/>
</dbReference>
<dbReference type="InterPro" id="IPR011050">
    <property type="entry name" value="Pectin_lyase_fold/virulence"/>
</dbReference>
<dbReference type="PANTHER" id="PTHR31339">
    <property type="entry name" value="PECTIN LYASE-RELATED"/>
    <property type="match status" value="1"/>
</dbReference>
<name>A0ABS9RFL4_9FLAO</name>
<dbReference type="SUPFAM" id="SSF51126">
    <property type="entry name" value="Pectin lyase-like"/>
    <property type="match status" value="1"/>
</dbReference>
<evidence type="ECO:0000256" key="4">
    <source>
        <dbReference type="RuleBase" id="RU361169"/>
    </source>
</evidence>
<evidence type="ECO:0000313" key="5">
    <source>
        <dbReference type="EMBL" id="MCH4551736.1"/>
    </source>
</evidence>
<gene>
    <name evidence="5" type="ORF">MKW35_03820</name>
</gene>
<keyword evidence="6" id="KW-1185">Reference proteome</keyword>
<dbReference type="InterPro" id="IPR000743">
    <property type="entry name" value="Glyco_hydro_28"/>
</dbReference>
<organism evidence="5 6">
    <name type="scientific">Aestuariibaculum lutulentum</name>
    <dbReference type="NCBI Taxonomy" id="2920935"/>
    <lineage>
        <taxon>Bacteria</taxon>
        <taxon>Pseudomonadati</taxon>
        <taxon>Bacteroidota</taxon>
        <taxon>Flavobacteriia</taxon>
        <taxon>Flavobacteriales</taxon>
        <taxon>Flavobacteriaceae</taxon>
    </lineage>
</organism>
<evidence type="ECO:0000256" key="1">
    <source>
        <dbReference type="ARBA" id="ARBA00008834"/>
    </source>
</evidence>
<comment type="similarity">
    <text evidence="1 4">Belongs to the glycosyl hydrolase 28 family.</text>
</comment>
<dbReference type="InterPro" id="IPR012334">
    <property type="entry name" value="Pectin_lyas_fold"/>
</dbReference>
<evidence type="ECO:0000256" key="3">
    <source>
        <dbReference type="ARBA" id="ARBA00023295"/>
    </source>
</evidence>
<dbReference type="Proteomes" id="UP001156141">
    <property type="component" value="Unassembled WGS sequence"/>
</dbReference>
<protein>
    <submittedName>
        <fullName evidence="5">Glycoside hydrolase family 28 protein</fullName>
    </submittedName>
</protein>
<accession>A0ABS9RFL4</accession>
<evidence type="ECO:0000256" key="2">
    <source>
        <dbReference type="ARBA" id="ARBA00022801"/>
    </source>
</evidence>
<reference evidence="5" key="1">
    <citation type="submission" date="2022-02" db="EMBL/GenBank/DDBJ databases">
        <title>Aestuariibaculum sp., a marine bacterium isolated from sediment in Guangxi.</title>
        <authorList>
            <person name="Ying J."/>
        </authorList>
    </citation>
    <scope>NUCLEOTIDE SEQUENCE</scope>
    <source>
        <strain evidence="5">L182</strain>
    </source>
</reference>
<sequence>MKILKGILISLFISCVSCSKPNNKIQTTTVIVETPFSMPPIEIPDFNHSKQFDITTFGAVKGNKEINTKAISEAISKANEIGGGVVVIPKGEWLTKTIHLKSNVNLHLNKDAVLLFSEAPEDYLPAVHTTWEGMECYNYSPLIYAYKCKNIAITGEGKLKAKMDVWKTWFPRPEPHMNSLKQLYNLASYNKPVEERQMVNDTAHFRPQFIQFNRSENILLEGVSIENSPFWTIHPYLSKDVVIRNLNVYAHGHNNDGVDPEMSENVLIENCVFDQGDDAIAIKSGRNQDAWRLNTPSKNIVMRNCTMKNGHQLVAIGSELSGGIENVFVDNCNVNDGAKMFHLVFIKTNERRGGYVKNVFVENIKAGKISKGVLGIETDVLYQWRDLVPTIERKLTPISDVHLKNVSATETEYLSKIFGQAELPIENIFLNNVSVENILKEKHIHENVINFMEN</sequence>
<evidence type="ECO:0000313" key="6">
    <source>
        <dbReference type="Proteomes" id="UP001156141"/>
    </source>
</evidence>
<proteinExistence type="inferred from homology"/>